<protein>
    <submittedName>
        <fullName evidence="2">Uncharacterized protein</fullName>
    </submittedName>
</protein>
<feature type="transmembrane region" description="Helical" evidence="1">
    <location>
        <begin position="100"/>
        <end position="122"/>
    </location>
</feature>
<keyword evidence="1" id="KW-1133">Transmembrane helix</keyword>
<keyword evidence="1" id="KW-0472">Membrane</keyword>
<dbReference type="EMBL" id="CP037939">
    <property type="protein sequence ID" value="QBR47442.1"/>
    <property type="molecule type" value="Genomic_DNA"/>
</dbReference>
<evidence type="ECO:0000256" key="1">
    <source>
        <dbReference type="SAM" id="Phobius"/>
    </source>
</evidence>
<keyword evidence="3" id="KW-1185">Reference proteome</keyword>
<sequence length="146" mass="16643">MKIPVQTPLEQIQSNLSLLRRKVLHAIATFRTNILTNRDIHHTKPAQFKMSDTREIAIVPYESSAKAVDYDSFAYALESAMTESLPDDERLSLSSHVRNFFYHPARVIAALIIIILVGYIAIMAEQATSTNRQPIEQSKYQKQIKN</sequence>
<name>A0ABX5SJ93_9LACO</name>
<dbReference type="Proteomes" id="UP000295756">
    <property type="component" value="Chromosome"/>
</dbReference>
<keyword evidence="1" id="KW-0812">Transmembrane</keyword>
<gene>
    <name evidence="2" type="ORF">EW139_04645</name>
</gene>
<accession>A0ABX5SJ93</accession>
<evidence type="ECO:0000313" key="2">
    <source>
        <dbReference type="EMBL" id="QBR47442.1"/>
    </source>
</evidence>
<dbReference type="RefSeq" id="WP_013102365.1">
    <property type="nucleotide sequence ID" value="NZ_CP037939.1"/>
</dbReference>
<reference evidence="2 3" key="1">
    <citation type="submission" date="2019-03" db="EMBL/GenBank/DDBJ databases">
        <title>Complete Genome Sequence of Leuconostoc kimchii strain NKJ218 Isolated from Homemade Kimchi.</title>
        <authorList>
            <person name="Jung J.Y."/>
            <person name="Jin H.M."/>
            <person name="Jung J.-W."/>
            <person name="Lee S.-Y."/>
            <person name="Ryu B.-G."/>
            <person name="Han S.-S."/>
            <person name="Kang H.K."/>
            <person name="Choi H.W."/>
            <person name="Chung E.J."/>
            <person name="Choi K.-M."/>
        </authorList>
    </citation>
    <scope>NUCLEOTIDE SEQUENCE [LARGE SCALE GENOMIC DNA]</scope>
    <source>
        <strain evidence="2 3">NKJ218</strain>
    </source>
</reference>
<evidence type="ECO:0000313" key="3">
    <source>
        <dbReference type="Proteomes" id="UP000295756"/>
    </source>
</evidence>
<organism evidence="2 3">
    <name type="scientific">Leuconostoc kimchii</name>
    <dbReference type="NCBI Taxonomy" id="136609"/>
    <lineage>
        <taxon>Bacteria</taxon>
        <taxon>Bacillati</taxon>
        <taxon>Bacillota</taxon>
        <taxon>Bacilli</taxon>
        <taxon>Lactobacillales</taxon>
        <taxon>Lactobacillaceae</taxon>
        <taxon>Leuconostoc</taxon>
    </lineage>
</organism>
<proteinExistence type="predicted"/>